<feature type="compositionally biased region" description="Polar residues" evidence="1">
    <location>
        <begin position="93"/>
        <end position="102"/>
    </location>
</feature>
<feature type="compositionally biased region" description="Pro residues" evidence="1">
    <location>
        <begin position="66"/>
        <end position="77"/>
    </location>
</feature>
<sequence length="271" mass="29539">MSGFHFSKVPKFKIRRGGVVEDAYLPHLASSTVSGSKPTVLQELKTAVGNPHILPAPKVTADIPFPSIPTRPMPPPGNVRQSVKRKPGAESGEQASRTSMSSPLGKCEYINIGARQDKLDPTVLEKLSPTVAIAAISVHKYWTSAFGKAADTAKVMELMKLAEMYTSHEVDEIHSVIGEDEDVEAMRAENKHLRARLAFSEDARTRATYDVTKAQTIQKACVVARKKAESQLKSCQSMIQAKYKELTEVLNELAKAKDLLAKLGAPGYAEP</sequence>
<reference evidence="3" key="1">
    <citation type="submission" date="2024-07" db="EMBL/GenBank/DDBJ databases">
        <title>Two chromosome-level genome assemblies of Korean endemic species Abeliophyllum distichum and Forsythia ovata (Oleaceae).</title>
        <authorList>
            <person name="Jang H."/>
        </authorList>
    </citation>
    <scope>NUCLEOTIDE SEQUENCE [LARGE SCALE GENOMIC DNA]</scope>
</reference>
<dbReference type="EMBL" id="JBFOLJ010000009">
    <property type="protein sequence ID" value="KAL2507710.1"/>
    <property type="molecule type" value="Genomic_DNA"/>
</dbReference>
<dbReference type="AlphaFoldDB" id="A0ABD1T528"/>
<feature type="region of interest" description="Disordered" evidence="1">
    <location>
        <begin position="66"/>
        <end position="102"/>
    </location>
</feature>
<organism evidence="2 3">
    <name type="scientific">Forsythia ovata</name>
    <dbReference type="NCBI Taxonomy" id="205694"/>
    <lineage>
        <taxon>Eukaryota</taxon>
        <taxon>Viridiplantae</taxon>
        <taxon>Streptophyta</taxon>
        <taxon>Embryophyta</taxon>
        <taxon>Tracheophyta</taxon>
        <taxon>Spermatophyta</taxon>
        <taxon>Magnoliopsida</taxon>
        <taxon>eudicotyledons</taxon>
        <taxon>Gunneridae</taxon>
        <taxon>Pentapetalae</taxon>
        <taxon>asterids</taxon>
        <taxon>lamiids</taxon>
        <taxon>Lamiales</taxon>
        <taxon>Oleaceae</taxon>
        <taxon>Forsythieae</taxon>
        <taxon>Forsythia</taxon>
    </lineage>
</organism>
<evidence type="ECO:0000313" key="3">
    <source>
        <dbReference type="Proteomes" id="UP001604277"/>
    </source>
</evidence>
<proteinExistence type="predicted"/>
<evidence type="ECO:0000313" key="2">
    <source>
        <dbReference type="EMBL" id="KAL2507710.1"/>
    </source>
</evidence>
<gene>
    <name evidence="2" type="ORF">Fot_31357</name>
</gene>
<name>A0ABD1T528_9LAMI</name>
<comment type="caution">
    <text evidence="2">The sequence shown here is derived from an EMBL/GenBank/DDBJ whole genome shotgun (WGS) entry which is preliminary data.</text>
</comment>
<dbReference type="Proteomes" id="UP001604277">
    <property type="component" value="Unassembled WGS sequence"/>
</dbReference>
<accession>A0ABD1T528</accession>
<protein>
    <submittedName>
        <fullName evidence="2">Uncharacterized protein</fullName>
    </submittedName>
</protein>
<evidence type="ECO:0000256" key="1">
    <source>
        <dbReference type="SAM" id="MobiDB-lite"/>
    </source>
</evidence>
<keyword evidence="3" id="KW-1185">Reference proteome</keyword>